<dbReference type="Proteomes" id="UP000466586">
    <property type="component" value="Unassembled WGS sequence"/>
</dbReference>
<evidence type="ECO:0000313" key="3">
    <source>
        <dbReference type="Proteomes" id="UP000466586"/>
    </source>
</evidence>
<reference evidence="2 3" key="1">
    <citation type="submission" date="2019-11" db="EMBL/GenBank/DDBJ databases">
        <title>Pedobacter sp. HMF7647 Genome sequencing and assembly.</title>
        <authorList>
            <person name="Kang H."/>
            <person name="Kim H."/>
            <person name="Joh K."/>
        </authorList>
    </citation>
    <scope>NUCLEOTIDE SEQUENCE [LARGE SCALE GENOMIC DNA]</scope>
    <source>
        <strain evidence="2 3">HMF7647</strain>
    </source>
</reference>
<dbReference type="AlphaFoldDB" id="A0A7K1YBU5"/>
<keyword evidence="1" id="KW-0812">Transmembrane</keyword>
<feature type="transmembrane region" description="Helical" evidence="1">
    <location>
        <begin position="53"/>
        <end position="85"/>
    </location>
</feature>
<keyword evidence="1" id="KW-1133">Transmembrane helix</keyword>
<keyword evidence="1" id="KW-0472">Membrane</keyword>
<protein>
    <submittedName>
        <fullName evidence="2">Uncharacterized protein</fullName>
    </submittedName>
</protein>
<proteinExistence type="predicted"/>
<sequence length="93" mass="10858">MILLTGGFSIEMLWMFGAGLLAGISAFIYFHFWAVKTKFYQEDFIHYLSWEKIVYYIGFFFVNVLVSVLIGYIITFLSMIPIIILSKMFTSRS</sequence>
<evidence type="ECO:0000313" key="2">
    <source>
        <dbReference type="EMBL" id="MXV51508.1"/>
    </source>
</evidence>
<name>A0A7K1YBU5_9SPHI</name>
<evidence type="ECO:0000256" key="1">
    <source>
        <dbReference type="SAM" id="Phobius"/>
    </source>
</evidence>
<accession>A0A7K1YBU5</accession>
<organism evidence="2 3">
    <name type="scientific">Hufsiella arboris</name>
    <dbReference type="NCBI Taxonomy" id="2695275"/>
    <lineage>
        <taxon>Bacteria</taxon>
        <taxon>Pseudomonadati</taxon>
        <taxon>Bacteroidota</taxon>
        <taxon>Sphingobacteriia</taxon>
        <taxon>Sphingobacteriales</taxon>
        <taxon>Sphingobacteriaceae</taxon>
        <taxon>Hufsiella</taxon>
    </lineage>
</organism>
<dbReference type="RefSeq" id="WP_160844675.1">
    <property type="nucleotide sequence ID" value="NZ_WVHT01000004.1"/>
</dbReference>
<keyword evidence="3" id="KW-1185">Reference proteome</keyword>
<comment type="caution">
    <text evidence="2">The sequence shown here is derived from an EMBL/GenBank/DDBJ whole genome shotgun (WGS) entry which is preliminary data.</text>
</comment>
<dbReference type="EMBL" id="WVHT01000004">
    <property type="protein sequence ID" value="MXV51508.1"/>
    <property type="molecule type" value="Genomic_DNA"/>
</dbReference>
<feature type="transmembrane region" description="Helical" evidence="1">
    <location>
        <begin position="12"/>
        <end position="33"/>
    </location>
</feature>
<gene>
    <name evidence="2" type="ORF">GS399_11050</name>
</gene>